<keyword evidence="11 12" id="KW-0998">Cell outer membrane</keyword>
<dbReference type="InterPro" id="IPR012910">
    <property type="entry name" value="Plug_dom"/>
</dbReference>
<accession>A0A2W4Z029</accession>
<evidence type="ECO:0000256" key="6">
    <source>
        <dbReference type="ARBA" id="ARBA00022729"/>
    </source>
</evidence>
<comment type="subcellular location">
    <subcellularLocation>
        <location evidence="1 12">Cell outer membrane</location>
        <topology evidence="1 12">Multi-pass membrane protein</topology>
    </subcellularLocation>
</comment>
<evidence type="ECO:0000313" key="18">
    <source>
        <dbReference type="Proteomes" id="UP000249555"/>
    </source>
</evidence>
<keyword evidence="17" id="KW-0675">Receptor</keyword>
<keyword evidence="4" id="KW-0410">Iron transport</keyword>
<evidence type="ECO:0000256" key="11">
    <source>
        <dbReference type="ARBA" id="ARBA00023237"/>
    </source>
</evidence>
<keyword evidence="7" id="KW-0408">Iron</keyword>
<gene>
    <name evidence="17" type="ORF">DI640_05825</name>
</gene>
<keyword evidence="8" id="KW-0406">Ion transport</keyword>
<evidence type="ECO:0000256" key="5">
    <source>
        <dbReference type="ARBA" id="ARBA00022692"/>
    </source>
</evidence>
<feature type="signal peptide" evidence="14">
    <location>
        <begin position="1"/>
        <end position="25"/>
    </location>
</feature>
<comment type="similarity">
    <text evidence="12 13">Belongs to the TonB-dependent receptor family.</text>
</comment>
<dbReference type="Gene3D" id="2.40.170.20">
    <property type="entry name" value="TonB-dependent receptor, beta-barrel domain"/>
    <property type="match status" value="1"/>
</dbReference>
<evidence type="ECO:0000256" key="9">
    <source>
        <dbReference type="ARBA" id="ARBA00023077"/>
    </source>
</evidence>
<keyword evidence="2 12" id="KW-0813">Transport</keyword>
<dbReference type="GO" id="GO:0015344">
    <property type="term" value="F:siderophore uptake transmembrane transporter activity"/>
    <property type="evidence" value="ECO:0007669"/>
    <property type="project" value="TreeGrafter"/>
</dbReference>
<evidence type="ECO:0000256" key="4">
    <source>
        <dbReference type="ARBA" id="ARBA00022496"/>
    </source>
</evidence>
<keyword evidence="10 12" id="KW-0472">Membrane</keyword>
<evidence type="ECO:0000256" key="1">
    <source>
        <dbReference type="ARBA" id="ARBA00004571"/>
    </source>
</evidence>
<sequence>MTKFGLRTGCAIIALSIAAQSSAWAQTVPATPPAATPATDAVPEAAAPDATTPDAAAPDTGGDIIVTGSARQQRRFDVSYAVNSLSNADIQKLAPINFADLLGKLPGFAVENTGGEVQNIIRLRGLPSDGGLVTFQQDGLPMFHENDGNFFRGDSINRFDLMTQRVEVVRGGPAPVYASYAAAIVNNITVSGTDTTRGKAQVTLGDTGLYRLDAYQAGPIDDSTYYAIGGFLRRHDGYRDNGFPNDRGGQVRANIKHDFSNGSLRVSGNYLNDHNVFYLPIPTADPRDPSKSLNQYIDFFSGTMNSPALRNANIRFREADGTTRNVDADLGNGRHTQFGNVGVQYDADYDGWKVAAKGGVSVGKLHFNALYSTSNPSDANAYANATSNGIGTPTNLDNARKAFGAGVTRLGYAIAGTNGAEVYDPNTASGLVVPAQFRDVVSKYYSTQGDLSVTRSIATGFGTHDLRVGVYGSLYGETNEVAYQDYLLEVKGKPRTLDLIAYNAAGQAVGSITDNGVLRYTTTLNRGNTDAKMYALYANDTWELTKGLTLDGGVRHERYSFNGYAFATTSANLGDPTTLADDGVRAFTGQIINSKLSPNITNWTGGINYDVTQHLGAYARASHLETPPSTQVTYQINPTIITSKANQYEVGLKAAFGRSYLYLIGFYTRYNPLNASFVALDPVTGRNDQSVPFVGKAEIKGIEIDGNLALPYGFAVTGALTISDPQYKSLVNANGASAGDVEGNQLVREPKVYGNIRPSVDFDVAGSAVQIYGRYEYTGKRYVDFFNNTALPAYQTVGAGITLTHDTWQMQVVGDNLFNAKGLTEGNTRTDQLSGQGTADAIYGRPNFGRNVRLVVSKSW</sequence>
<evidence type="ECO:0000256" key="14">
    <source>
        <dbReference type="SAM" id="SignalP"/>
    </source>
</evidence>
<dbReference type="EMBL" id="QFMX01000005">
    <property type="protein sequence ID" value="PZO74787.1"/>
    <property type="molecule type" value="Genomic_DNA"/>
</dbReference>
<dbReference type="InterPro" id="IPR036942">
    <property type="entry name" value="Beta-barrel_TonB_sf"/>
</dbReference>
<dbReference type="InterPro" id="IPR000531">
    <property type="entry name" value="Beta-barrel_TonB"/>
</dbReference>
<dbReference type="InterPro" id="IPR037066">
    <property type="entry name" value="Plug_dom_sf"/>
</dbReference>
<dbReference type="PROSITE" id="PS52016">
    <property type="entry name" value="TONB_DEPENDENT_REC_3"/>
    <property type="match status" value="1"/>
</dbReference>
<keyword evidence="5 12" id="KW-0812">Transmembrane</keyword>
<evidence type="ECO:0000256" key="2">
    <source>
        <dbReference type="ARBA" id="ARBA00022448"/>
    </source>
</evidence>
<dbReference type="InterPro" id="IPR039426">
    <property type="entry name" value="TonB-dep_rcpt-like"/>
</dbReference>
<comment type="caution">
    <text evidence="17">The sequence shown here is derived from an EMBL/GenBank/DDBJ whole genome shotgun (WGS) entry which is preliminary data.</text>
</comment>
<evidence type="ECO:0000313" key="17">
    <source>
        <dbReference type="EMBL" id="PZO74787.1"/>
    </source>
</evidence>
<dbReference type="Pfam" id="PF00593">
    <property type="entry name" value="TonB_dep_Rec_b-barrel"/>
    <property type="match status" value="1"/>
</dbReference>
<dbReference type="Gene3D" id="2.170.130.10">
    <property type="entry name" value="TonB-dependent receptor, plug domain"/>
    <property type="match status" value="1"/>
</dbReference>
<feature type="domain" description="TonB-dependent receptor plug" evidence="16">
    <location>
        <begin position="76"/>
        <end position="182"/>
    </location>
</feature>
<dbReference type="PANTHER" id="PTHR32552:SF89">
    <property type="entry name" value="CATECHOLATE SIDEROPHORE RECEPTOR FIU"/>
    <property type="match status" value="1"/>
</dbReference>
<evidence type="ECO:0000259" key="15">
    <source>
        <dbReference type="Pfam" id="PF00593"/>
    </source>
</evidence>
<keyword evidence="9 13" id="KW-0798">TonB box</keyword>
<dbReference type="AlphaFoldDB" id="A0A2W4Z029"/>
<dbReference type="PANTHER" id="PTHR32552">
    <property type="entry name" value="FERRICHROME IRON RECEPTOR-RELATED"/>
    <property type="match status" value="1"/>
</dbReference>
<evidence type="ECO:0000256" key="7">
    <source>
        <dbReference type="ARBA" id="ARBA00023004"/>
    </source>
</evidence>
<dbReference type="Pfam" id="PF07715">
    <property type="entry name" value="Plug"/>
    <property type="match status" value="1"/>
</dbReference>
<evidence type="ECO:0000256" key="12">
    <source>
        <dbReference type="PROSITE-ProRule" id="PRU01360"/>
    </source>
</evidence>
<dbReference type="Proteomes" id="UP000249555">
    <property type="component" value="Unassembled WGS sequence"/>
</dbReference>
<keyword evidence="6 14" id="KW-0732">Signal</keyword>
<dbReference type="GO" id="GO:0009279">
    <property type="term" value="C:cell outer membrane"/>
    <property type="evidence" value="ECO:0007669"/>
    <property type="project" value="UniProtKB-SubCell"/>
</dbReference>
<protein>
    <submittedName>
        <fullName evidence="17">TonB-dependent receptor</fullName>
    </submittedName>
</protein>
<feature type="chain" id="PRO_5016099123" evidence="14">
    <location>
        <begin position="26"/>
        <end position="860"/>
    </location>
</feature>
<evidence type="ECO:0000256" key="8">
    <source>
        <dbReference type="ARBA" id="ARBA00023065"/>
    </source>
</evidence>
<keyword evidence="3 12" id="KW-1134">Transmembrane beta strand</keyword>
<evidence type="ECO:0000256" key="10">
    <source>
        <dbReference type="ARBA" id="ARBA00023136"/>
    </source>
</evidence>
<evidence type="ECO:0000256" key="3">
    <source>
        <dbReference type="ARBA" id="ARBA00022452"/>
    </source>
</evidence>
<reference evidence="17 18" key="1">
    <citation type="submission" date="2017-08" db="EMBL/GenBank/DDBJ databases">
        <title>Infants hospitalized years apart are colonized by the same room-sourced microbial strains.</title>
        <authorList>
            <person name="Brooks B."/>
            <person name="Olm M.R."/>
            <person name="Firek B.A."/>
            <person name="Baker R."/>
            <person name="Thomas B.C."/>
            <person name="Morowitz M.J."/>
            <person name="Banfield J.F."/>
        </authorList>
    </citation>
    <scope>NUCLEOTIDE SEQUENCE [LARGE SCALE GENOMIC DNA]</scope>
    <source>
        <strain evidence="17">S2_018_000_R3_119</strain>
    </source>
</reference>
<evidence type="ECO:0000256" key="13">
    <source>
        <dbReference type="RuleBase" id="RU003357"/>
    </source>
</evidence>
<organism evidence="17 18">
    <name type="scientific">Sphingomonas taxi</name>
    <dbReference type="NCBI Taxonomy" id="1549858"/>
    <lineage>
        <taxon>Bacteria</taxon>
        <taxon>Pseudomonadati</taxon>
        <taxon>Pseudomonadota</taxon>
        <taxon>Alphaproteobacteria</taxon>
        <taxon>Sphingomonadales</taxon>
        <taxon>Sphingomonadaceae</taxon>
        <taxon>Sphingomonas</taxon>
    </lineage>
</organism>
<feature type="domain" description="TonB-dependent receptor-like beta-barrel" evidence="15">
    <location>
        <begin position="338"/>
        <end position="817"/>
    </location>
</feature>
<dbReference type="SUPFAM" id="SSF56935">
    <property type="entry name" value="Porins"/>
    <property type="match status" value="1"/>
</dbReference>
<evidence type="ECO:0000259" key="16">
    <source>
        <dbReference type="Pfam" id="PF07715"/>
    </source>
</evidence>
<proteinExistence type="inferred from homology"/>
<name>A0A2W4Z029_9SPHN</name>